<accession>A0A3N6PHS1</accession>
<proteinExistence type="predicted"/>
<feature type="region of interest" description="Disordered" evidence="1">
    <location>
        <begin position="10"/>
        <end position="68"/>
    </location>
</feature>
<feature type="compositionally biased region" description="Polar residues" evidence="1">
    <location>
        <begin position="41"/>
        <end position="59"/>
    </location>
</feature>
<evidence type="ECO:0000313" key="3">
    <source>
        <dbReference type="Proteomes" id="UP000281431"/>
    </source>
</evidence>
<evidence type="ECO:0000313" key="2">
    <source>
        <dbReference type="EMBL" id="RQH00250.1"/>
    </source>
</evidence>
<name>A0A3N6PHS1_NATCH</name>
<gene>
    <name evidence="2" type="ORF">EA472_10285</name>
</gene>
<sequence length="82" mass="8772">MLIRFYFVRSSRSDREPISRPDRSSPPAAVDGTDAGGSGPENAQRSPTSLRSTSVGSGSTRERPTPGFVLLRRLPVLVSTVA</sequence>
<comment type="caution">
    <text evidence="2">The sequence shown here is derived from an EMBL/GenBank/DDBJ whole genome shotgun (WGS) entry which is preliminary data.</text>
</comment>
<dbReference type="AlphaFoldDB" id="A0A3N6PHS1"/>
<dbReference type="Proteomes" id="UP000281431">
    <property type="component" value="Unassembled WGS sequence"/>
</dbReference>
<protein>
    <submittedName>
        <fullName evidence="2">Uncharacterized protein</fullName>
    </submittedName>
</protein>
<organism evidence="2 3">
    <name type="scientific">Natrarchaeobius chitinivorans</name>
    <dbReference type="NCBI Taxonomy" id="1679083"/>
    <lineage>
        <taxon>Archaea</taxon>
        <taxon>Methanobacteriati</taxon>
        <taxon>Methanobacteriota</taxon>
        <taxon>Stenosarchaea group</taxon>
        <taxon>Halobacteria</taxon>
        <taxon>Halobacteriales</taxon>
        <taxon>Natrialbaceae</taxon>
        <taxon>Natrarchaeobius</taxon>
    </lineage>
</organism>
<evidence type="ECO:0000256" key="1">
    <source>
        <dbReference type="SAM" id="MobiDB-lite"/>
    </source>
</evidence>
<reference evidence="2 3" key="1">
    <citation type="submission" date="2018-10" db="EMBL/GenBank/DDBJ databases">
        <title>Natrarchaeobius chitinivorans gen. nov., sp. nov., and Natrarchaeobius haloalkaliphilus sp. nov., alkaliphilic, chitin-utilizing haloarchaea from hypersaline alkaline lakes.</title>
        <authorList>
            <person name="Sorokin D.Y."/>
            <person name="Elcheninov A.G."/>
            <person name="Kostrikina N.A."/>
            <person name="Bale N.J."/>
            <person name="Sinninghe Damste J.S."/>
            <person name="Khijniak T.V."/>
            <person name="Kublanov I.V."/>
            <person name="Toshchakov S.V."/>
        </authorList>
    </citation>
    <scope>NUCLEOTIDE SEQUENCE [LARGE SCALE GENOMIC DNA]</scope>
    <source>
        <strain evidence="2 3">AArcht7</strain>
    </source>
</reference>
<feature type="compositionally biased region" description="Basic and acidic residues" evidence="1">
    <location>
        <begin position="11"/>
        <end position="23"/>
    </location>
</feature>
<dbReference type="EMBL" id="REFZ01000006">
    <property type="protein sequence ID" value="RQH00250.1"/>
    <property type="molecule type" value="Genomic_DNA"/>
</dbReference>
<keyword evidence="3" id="KW-1185">Reference proteome</keyword>